<dbReference type="SUPFAM" id="SSF47473">
    <property type="entry name" value="EF-hand"/>
    <property type="match status" value="1"/>
</dbReference>
<evidence type="ECO:0000256" key="3">
    <source>
        <dbReference type="ARBA" id="ARBA00022837"/>
    </source>
</evidence>
<dbReference type="PANTHER" id="PTHR23048:SF59">
    <property type="entry name" value="EF-HAND SUPERFAMILY PROTEIN"/>
    <property type="match status" value="1"/>
</dbReference>
<dbReference type="STRING" id="321146.A0A139H4Q1"/>
<organism evidence="6 7">
    <name type="scientific">Pseudocercospora eumusae</name>
    <dbReference type="NCBI Taxonomy" id="321146"/>
    <lineage>
        <taxon>Eukaryota</taxon>
        <taxon>Fungi</taxon>
        <taxon>Dikarya</taxon>
        <taxon>Ascomycota</taxon>
        <taxon>Pezizomycotina</taxon>
        <taxon>Dothideomycetes</taxon>
        <taxon>Dothideomycetidae</taxon>
        <taxon>Mycosphaerellales</taxon>
        <taxon>Mycosphaerellaceae</taxon>
        <taxon>Pseudocercospora</taxon>
    </lineage>
</organism>
<dbReference type="GO" id="GO:0016460">
    <property type="term" value="C:myosin II complex"/>
    <property type="evidence" value="ECO:0007669"/>
    <property type="project" value="TreeGrafter"/>
</dbReference>
<dbReference type="InterPro" id="IPR002048">
    <property type="entry name" value="EF_hand_dom"/>
</dbReference>
<dbReference type="OrthoDB" id="26525at2759"/>
<evidence type="ECO:0000256" key="1">
    <source>
        <dbReference type="ARBA" id="ARBA00020786"/>
    </source>
</evidence>
<dbReference type="PROSITE" id="PS50222">
    <property type="entry name" value="EF_HAND_2"/>
    <property type="match status" value="1"/>
</dbReference>
<dbReference type="PANTHER" id="PTHR23048">
    <property type="entry name" value="MYOSIN LIGHT CHAIN 1, 3"/>
    <property type="match status" value="1"/>
</dbReference>
<evidence type="ECO:0000313" key="7">
    <source>
        <dbReference type="Proteomes" id="UP000070133"/>
    </source>
</evidence>
<feature type="domain" description="EF-hand" evidence="5">
    <location>
        <begin position="82"/>
        <end position="117"/>
    </location>
</feature>
<name>A0A139H4Q1_9PEZI</name>
<dbReference type="CDD" id="cd00051">
    <property type="entry name" value="EFh"/>
    <property type="match status" value="1"/>
</dbReference>
<reference evidence="6 7" key="1">
    <citation type="submission" date="2015-07" db="EMBL/GenBank/DDBJ databases">
        <title>Comparative genomics of the Sigatoka disease complex on banana suggests a link between parallel evolutionary changes in Pseudocercospora fijiensis and Pseudocercospora eumusae and increased virulence on the banana host.</title>
        <authorList>
            <person name="Chang T.-C."/>
            <person name="Salvucci A."/>
            <person name="Crous P.W."/>
            <person name="Stergiopoulos I."/>
        </authorList>
    </citation>
    <scope>NUCLEOTIDE SEQUENCE [LARGE SCALE GENOMIC DNA]</scope>
    <source>
        <strain evidence="6 7">CBS 114824</strain>
    </source>
</reference>
<dbReference type="AlphaFoldDB" id="A0A139H4Q1"/>
<dbReference type="EMBL" id="LFZN01000142">
    <property type="protein sequence ID" value="KXS97455.1"/>
    <property type="molecule type" value="Genomic_DNA"/>
</dbReference>
<protein>
    <recommendedName>
        <fullName evidence="1">Calmodulin</fullName>
    </recommendedName>
</protein>
<evidence type="ECO:0000313" key="6">
    <source>
        <dbReference type="EMBL" id="KXS97455.1"/>
    </source>
</evidence>
<accession>A0A139H4Q1</accession>
<dbReference type="Gene3D" id="1.10.238.10">
    <property type="entry name" value="EF-hand"/>
    <property type="match status" value="2"/>
</dbReference>
<evidence type="ECO:0000256" key="4">
    <source>
        <dbReference type="SAM" id="MobiDB-lite"/>
    </source>
</evidence>
<proteinExistence type="predicted"/>
<comment type="caution">
    <text evidence="6">The sequence shown here is derived from an EMBL/GenBank/DDBJ whole genome shotgun (WGS) entry which is preliminary data.</text>
</comment>
<keyword evidence="2" id="KW-0677">Repeat</keyword>
<dbReference type="FunFam" id="1.10.238.10:FF:000178">
    <property type="entry name" value="Calmodulin-2 A"/>
    <property type="match status" value="1"/>
</dbReference>
<keyword evidence="7" id="KW-1185">Reference proteome</keyword>
<evidence type="ECO:0000256" key="2">
    <source>
        <dbReference type="ARBA" id="ARBA00022737"/>
    </source>
</evidence>
<dbReference type="GO" id="GO:0005509">
    <property type="term" value="F:calcium ion binding"/>
    <property type="evidence" value="ECO:0007669"/>
    <property type="project" value="InterPro"/>
</dbReference>
<dbReference type="InterPro" id="IPR011992">
    <property type="entry name" value="EF-hand-dom_pair"/>
</dbReference>
<dbReference type="PROSITE" id="PS00018">
    <property type="entry name" value="EF_HAND_1"/>
    <property type="match status" value="1"/>
</dbReference>
<dbReference type="InterPro" id="IPR018247">
    <property type="entry name" value="EF_Hand_1_Ca_BS"/>
</dbReference>
<dbReference type="InterPro" id="IPR050230">
    <property type="entry name" value="CALM/Myosin/TropC-like"/>
</dbReference>
<evidence type="ECO:0000259" key="5">
    <source>
        <dbReference type="PROSITE" id="PS50222"/>
    </source>
</evidence>
<dbReference type="EMBL" id="LFZN01000142">
    <property type="protein sequence ID" value="KXS97456.1"/>
    <property type="molecule type" value="Genomic_DNA"/>
</dbReference>
<keyword evidence="3" id="KW-0106">Calcium</keyword>
<feature type="region of interest" description="Disordered" evidence="4">
    <location>
        <begin position="18"/>
        <end position="78"/>
    </location>
</feature>
<sequence>MKRRKKFDEKWFGALTLLTHHPNPNRTSNGKLPKSYDKQDLITSSKIMPPKRKQPAASAPKQPAKRRSKLAKENDISADEEAEIREAFDLFASQDANKNGQISRNDVRRCLIALNAPPANHADLQELLEVADPEDSGWVPFEHFLPVAALQLNRAKGDEDEERQQEEVDKAYNLFVKGQHRPITIADLKRISKELREDVPDNVLKDMIREATGGPLGGVSKEDFEGVMRRAGVFG</sequence>
<gene>
    <name evidence="6" type="ORF">AC578_7377</name>
</gene>
<dbReference type="Proteomes" id="UP000070133">
    <property type="component" value="Unassembled WGS sequence"/>
</dbReference>